<dbReference type="Gene3D" id="3.40.50.1820">
    <property type="entry name" value="alpha/beta hydrolase"/>
    <property type="match status" value="1"/>
</dbReference>
<dbReference type="AlphaFoldDB" id="A0A859FBY4"/>
<dbReference type="Pfam" id="PF12695">
    <property type="entry name" value="Abhydrolase_5"/>
    <property type="match status" value="1"/>
</dbReference>
<dbReference type="InterPro" id="IPR029058">
    <property type="entry name" value="AB_hydrolase_fold"/>
</dbReference>
<keyword evidence="1" id="KW-0812">Transmembrane</keyword>
<keyword evidence="4" id="KW-1185">Reference proteome</keyword>
<sequence length="238" mass="25911">MKWVKRIALIIVSLVILAVGGFLIWTQLTYDATAEIELLYGETQPSGEDLLTFSPNEANGQGIILYPGAKVEPEAYGVIGSRLAEEGYTVFIPKVTLNIAFFDINKAEEIQAAHPEILTWVVGGHSLGGVAAASFAYENEVAGVFFLASYPQSSNDFSETATPMISIYGEDDGLTSPEDIESSRPLFSDEAIFYEIEGGNHAQFGVYGEQRGDNPASITVAEQQEEVVNALLNWLEEF</sequence>
<dbReference type="Proteomes" id="UP000318138">
    <property type="component" value="Chromosome"/>
</dbReference>
<reference evidence="4" key="1">
    <citation type="submission" date="2019-07" db="EMBL/GenBank/DDBJ databases">
        <title>Bacillus alkalisoli sp. nov. isolated from saline soil.</title>
        <authorList>
            <person name="Sun J.-Q."/>
            <person name="Xu L."/>
        </authorList>
    </citation>
    <scope>NUCLEOTIDE SEQUENCE [LARGE SCALE GENOMIC DNA]</scope>
    <source>
        <strain evidence="4">M4U3P1</strain>
    </source>
</reference>
<feature type="domain" description="Alpha/beta hydrolase fold-5" evidence="2">
    <location>
        <begin position="62"/>
        <end position="225"/>
    </location>
</feature>
<dbReference type="KEGG" id="psua:FLK61_25100"/>
<organism evidence="3 4">
    <name type="scientific">Paenalkalicoccus suaedae</name>
    <dbReference type="NCBI Taxonomy" id="2592382"/>
    <lineage>
        <taxon>Bacteria</taxon>
        <taxon>Bacillati</taxon>
        <taxon>Bacillota</taxon>
        <taxon>Bacilli</taxon>
        <taxon>Bacillales</taxon>
        <taxon>Bacillaceae</taxon>
        <taxon>Paenalkalicoccus</taxon>
    </lineage>
</organism>
<keyword evidence="1" id="KW-1133">Transmembrane helix</keyword>
<dbReference type="SUPFAM" id="SSF53474">
    <property type="entry name" value="alpha/beta-Hydrolases"/>
    <property type="match status" value="1"/>
</dbReference>
<evidence type="ECO:0000259" key="2">
    <source>
        <dbReference type="Pfam" id="PF12695"/>
    </source>
</evidence>
<accession>A0A859FBY4</accession>
<dbReference type="EMBL" id="CP041372">
    <property type="protein sequence ID" value="QKS70054.1"/>
    <property type="molecule type" value="Genomic_DNA"/>
</dbReference>
<evidence type="ECO:0000256" key="1">
    <source>
        <dbReference type="SAM" id="Phobius"/>
    </source>
</evidence>
<dbReference type="RefSeq" id="WP_176008098.1">
    <property type="nucleotide sequence ID" value="NZ_CP041372.2"/>
</dbReference>
<protein>
    <submittedName>
        <fullName evidence="3">Alpha/beta hydrolase</fullName>
    </submittedName>
</protein>
<keyword evidence="3" id="KW-0378">Hydrolase</keyword>
<name>A0A859FBY4_9BACI</name>
<evidence type="ECO:0000313" key="3">
    <source>
        <dbReference type="EMBL" id="QKS70054.1"/>
    </source>
</evidence>
<proteinExistence type="predicted"/>
<evidence type="ECO:0000313" key="4">
    <source>
        <dbReference type="Proteomes" id="UP000318138"/>
    </source>
</evidence>
<dbReference type="GO" id="GO:0016787">
    <property type="term" value="F:hydrolase activity"/>
    <property type="evidence" value="ECO:0007669"/>
    <property type="project" value="UniProtKB-KW"/>
</dbReference>
<gene>
    <name evidence="3" type="ORF">FLK61_25100</name>
</gene>
<dbReference type="InterPro" id="IPR029059">
    <property type="entry name" value="AB_hydrolase_5"/>
</dbReference>
<keyword evidence="1" id="KW-0472">Membrane</keyword>
<feature type="transmembrane region" description="Helical" evidence="1">
    <location>
        <begin position="7"/>
        <end position="25"/>
    </location>
</feature>